<dbReference type="PANTHER" id="PTHR47592">
    <property type="entry name" value="PBF68 PROTEIN"/>
    <property type="match status" value="1"/>
</dbReference>
<accession>A0AAE0EJH6</accession>
<evidence type="ECO:0000313" key="2">
    <source>
        <dbReference type="EMBL" id="KAK3230092.1"/>
    </source>
</evidence>
<sequence>MIRNQYRKKKADDSKELEEKRKKRKEEDYLCNGHILNALERTVYNAYRNIGIGIEPWTTLDNKYRIEEASNQKFLIRNFMDYKMSDSKLVMIQVHELLNVISDLKVARINLD</sequence>
<dbReference type="Proteomes" id="UP001281410">
    <property type="component" value="Unassembled WGS sequence"/>
</dbReference>
<comment type="caution">
    <text evidence="2">The sequence shown here is derived from an EMBL/GenBank/DDBJ whole genome shotgun (WGS) entry which is preliminary data.</text>
</comment>
<feature type="region of interest" description="Disordered" evidence="1">
    <location>
        <begin position="1"/>
        <end position="24"/>
    </location>
</feature>
<organism evidence="2 3">
    <name type="scientific">Dipteronia sinensis</name>
    <dbReference type="NCBI Taxonomy" id="43782"/>
    <lineage>
        <taxon>Eukaryota</taxon>
        <taxon>Viridiplantae</taxon>
        <taxon>Streptophyta</taxon>
        <taxon>Embryophyta</taxon>
        <taxon>Tracheophyta</taxon>
        <taxon>Spermatophyta</taxon>
        <taxon>Magnoliopsida</taxon>
        <taxon>eudicotyledons</taxon>
        <taxon>Gunneridae</taxon>
        <taxon>Pentapetalae</taxon>
        <taxon>rosids</taxon>
        <taxon>malvids</taxon>
        <taxon>Sapindales</taxon>
        <taxon>Sapindaceae</taxon>
        <taxon>Hippocastanoideae</taxon>
        <taxon>Acereae</taxon>
        <taxon>Dipteronia</taxon>
    </lineage>
</organism>
<evidence type="ECO:0000313" key="3">
    <source>
        <dbReference type="Proteomes" id="UP001281410"/>
    </source>
</evidence>
<dbReference type="AlphaFoldDB" id="A0AAE0EJH6"/>
<feature type="compositionally biased region" description="Basic and acidic residues" evidence="1">
    <location>
        <begin position="10"/>
        <end position="24"/>
    </location>
</feature>
<name>A0AAE0EJH6_9ROSI</name>
<dbReference type="PANTHER" id="PTHR47592:SF27">
    <property type="entry name" value="OS08G0421700 PROTEIN"/>
    <property type="match status" value="1"/>
</dbReference>
<keyword evidence="3" id="KW-1185">Reference proteome</keyword>
<evidence type="ECO:0000256" key="1">
    <source>
        <dbReference type="SAM" id="MobiDB-lite"/>
    </source>
</evidence>
<protein>
    <submittedName>
        <fullName evidence="2">Uncharacterized protein</fullName>
    </submittedName>
</protein>
<proteinExistence type="predicted"/>
<gene>
    <name evidence="2" type="ORF">Dsin_001973</name>
</gene>
<reference evidence="2" key="1">
    <citation type="journal article" date="2023" name="Plant J.">
        <title>Genome sequences and population genomics provide insights into the demographic history, inbreeding, and mutation load of two 'living fossil' tree species of Dipteronia.</title>
        <authorList>
            <person name="Feng Y."/>
            <person name="Comes H.P."/>
            <person name="Chen J."/>
            <person name="Zhu S."/>
            <person name="Lu R."/>
            <person name="Zhang X."/>
            <person name="Li P."/>
            <person name="Qiu J."/>
            <person name="Olsen K.M."/>
            <person name="Qiu Y."/>
        </authorList>
    </citation>
    <scope>NUCLEOTIDE SEQUENCE</scope>
    <source>
        <strain evidence="2">NBL</strain>
    </source>
</reference>
<dbReference type="Pfam" id="PF14223">
    <property type="entry name" value="Retrotran_gag_2"/>
    <property type="match status" value="1"/>
</dbReference>
<dbReference type="EMBL" id="JANJYJ010000001">
    <property type="protein sequence ID" value="KAK3230092.1"/>
    <property type="molecule type" value="Genomic_DNA"/>
</dbReference>